<sequence>MPSFVECNEIESNIFCSIKPGVNGNTFVTEWFKVDNNKNVMKSKVTFSAPSNPVLMVIHSSPNDYQRDFDPRCDLNDYAWDTGCPHPTLPKEAKPRYHVGPAAIPEEPLPLGYKTGNEPAPKPCEGKRTIDAFNDNNLYKSLEKLLDEGKYSWFNNVNE</sequence>
<keyword evidence="2" id="KW-1185">Reference proteome</keyword>
<evidence type="ECO:0000313" key="1">
    <source>
        <dbReference type="EMBL" id="CAG2200763.1"/>
    </source>
</evidence>
<evidence type="ECO:0000313" key="2">
    <source>
        <dbReference type="Proteomes" id="UP000683360"/>
    </source>
</evidence>
<accession>A0A8S3QUX7</accession>
<proteinExistence type="predicted"/>
<comment type="caution">
    <text evidence="1">The sequence shown here is derived from an EMBL/GenBank/DDBJ whole genome shotgun (WGS) entry which is preliminary data.</text>
</comment>
<dbReference type="AlphaFoldDB" id="A0A8S3QUX7"/>
<organism evidence="1 2">
    <name type="scientific">Mytilus edulis</name>
    <name type="common">Blue mussel</name>
    <dbReference type="NCBI Taxonomy" id="6550"/>
    <lineage>
        <taxon>Eukaryota</taxon>
        <taxon>Metazoa</taxon>
        <taxon>Spiralia</taxon>
        <taxon>Lophotrochozoa</taxon>
        <taxon>Mollusca</taxon>
        <taxon>Bivalvia</taxon>
        <taxon>Autobranchia</taxon>
        <taxon>Pteriomorphia</taxon>
        <taxon>Mytilida</taxon>
        <taxon>Mytiloidea</taxon>
        <taxon>Mytilidae</taxon>
        <taxon>Mytilinae</taxon>
        <taxon>Mytilus</taxon>
    </lineage>
</organism>
<dbReference type="Proteomes" id="UP000683360">
    <property type="component" value="Unassembled WGS sequence"/>
</dbReference>
<reference evidence="1" key="1">
    <citation type="submission" date="2021-03" db="EMBL/GenBank/DDBJ databases">
        <authorList>
            <person name="Bekaert M."/>
        </authorList>
    </citation>
    <scope>NUCLEOTIDE SEQUENCE</scope>
</reference>
<name>A0A8S3QUX7_MYTED</name>
<dbReference type="EMBL" id="CAJPWZ010000760">
    <property type="protein sequence ID" value="CAG2200763.1"/>
    <property type="molecule type" value="Genomic_DNA"/>
</dbReference>
<protein>
    <submittedName>
        <fullName evidence="1">Uncharacterized protein</fullName>
    </submittedName>
</protein>
<gene>
    <name evidence="1" type="ORF">MEDL_15402</name>
</gene>